<organism evidence="1">
    <name type="scientific">marine sediment metagenome</name>
    <dbReference type="NCBI Taxonomy" id="412755"/>
    <lineage>
        <taxon>unclassified sequences</taxon>
        <taxon>metagenomes</taxon>
        <taxon>ecological metagenomes</taxon>
    </lineage>
</organism>
<dbReference type="AlphaFoldDB" id="X1FQA9"/>
<evidence type="ECO:0000313" key="1">
    <source>
        <dbReference type="EMBL" id="GAH47172.1"/>
    </source>
</evidence>
<accession>X1FQA9</accession>
<sequence>MGTRRVLRWRRLSATALAALLALAAQAAAQEPWHAPAMPYRLQLDVAGAPRRGGIDTALVNLAEQSGLCRPDGADICVTTRSGDAVPHRIEVRRDATFDVFFRVSEDCDRFHLYYGSGQAQSQHEEWAESPGGLFLETRPIRQPVRRAADLPGAVRRNSDSFDRKPWAQIWDMENPFGRDDLYLSIYEGTLYCPERGRYVFAVNSDDAAFFAIEG</sequence>
<protein>
    <recommendedName>
        <fullName evidence="2">PA14 domain-containing protein</fullName>
    </recommendedName>
</protein>
<comment type="caution">
    <text evidence="1">The sequence shown here is derived from an EMBL/GenBank/DDBJ whole genome shotgun (WGS) entry which is preliminary data.</text>
</comment>
<reference evidence="1" key="1">
    <citation type="journal article" date="2014" name="Front. Microbiol.">
        <title>High frequency of phylogenetically diverse reductive dehalogenase-homologous genes in deep subseafloor sedimentary metagenomes.</title>
        <authorList>
            <person name="Kawai M."/>
            <person name="Futagami T."/>
            <person name="Toyoda A."/>
            <person name="Takaki Y."/>
            <person name="Nishi S."/>
            <person name="Hori S."/>
            <person name="Arai W."/>
            <person name="Tsubouchi T."/>
            <person name="Morono Y."/>
            <person name="Uchiyama I."/>
            <person name="Ito T."/>
            <person name="Fujiyama A."/>
            <person name="Inagaki F."/>
            <person name="Takami H."/>
        </authorList>
    </citation>
    <scope>NUCLEOTIDE SEQUENCE</scope>
    <source>
        <strain evidence="1">Expedition CK06-06</strain>
    </source>
</reference>
<dbReference type="EMBL" id="BARU01006419">
    <property type="protein sequence ID" value="GAH47172.1"/>
    <property type="molecule type" value="Genomic_DNA"/>
</dbReference>
<gene>
    <name evidence="1" type="ORF">S03H2_12629</name>
</gene>
<name>X1FQA9_9ZZZZ</name>
<proteinExistence type="predicted"/>
<feature type="non-terminal residue" evidence="1">
    <location>
        <position position="215"/>
    </location>
</feature>
<evidence type="ECO:0008006" key="2">
    <source>
        <dbReference type="Google" id="ProtNLM"/>
    </source>
</evidence>